<evidence type="ECO:0000256" key="5">
    <source>
        <dbReference type="ARBA" id="ARBA00023015"/>
    </source>
</evidence>
<dbReference type="Gene3D" id="3.40.50.2300">
    <property type="match status" value="1"/>
</dbReference>
<keyword evidence="5" id="KW-0805">Transcription regulation</keyword>
<dbReference type="PROSITE" id="PS00041">
    <property type="entry name" value="HTH_ARAC_FAMILY_1"/>
    <property type="match status" value="1"/>
</dbReference>
<dbReference type="SMART" id="SM00342">
    <property type="entry name" value="HTH_ARAC"/>
    <property type="match status" value="1"/>
</dbReference>
<keyword evidence="6" id="KW-0238">DNA-binding</keyword>
<dbReference type="SUPFAM" id="SSF52172">
    <property type="entry name" value="CheY-like"/>
    <property type="match status" value="1"/>
</dbReference>
<dbReference type="AlphaFoldDB" id="A0A4U0FJ58"/>
<protein>
    <submittedName>
        <fullName evidence="11">Response regulator</fullName>
    </submittedName>
</protein>
<evidence type="ECO:0000256" key="4">
    <source>
        <dbReference type="ARBA" id="ARBA00023012"/>
    </source>
</evidence>
<dbReference type="CDD" id="cd17536">
    <property type="entry name" value="REC_YesN-like"/>
    <property type="match status" value="1"/>
</dbReference>
<keyword evidence="12" id="KW-1185">Reference proteome</keyword>
<gene>
    <name evidence="11" type="ORF">E5161_06385</name>
</gene>
<dbReference type="PROSITE" id="PS01124">
    <property type="entry name" value="HTH_ARAC_FAMILY_2"/>
    <property type="match status" value="1"/>
</dbReference>
<dbReference type="Pfam" id="PF12833">
    <property type="entry name" value="HTH_18"/>
    <property type="match status" value="1"/>
</dbReference>
<dbReference type="PANTHER" id="PTHR42713:SF3">
    <property type="entry name" value="TRANSCRIPTIONAL REGULATORY PROTEIN HPTR"/>
    <property type="match status" value="1"/>
</dbReference>
<evidence type="ECO:0000256" key="2">
    <source>
        <dbReference type="ARBA" id="ARBA00022490"/>
    </source>
</evidence>
<evidence type="ECO:0000313" key="11">
    <source>
        <dbReference type="EMBL" id="TJY43502.1"/>
    </source>
</evidence>
<name>A0A4U0FJ58_9BACL</name>
<dbReference type="InterPro" id="IPR020449">
    <property type="entry name" value="Tscrpt_reg_AraC-type_HTH"/>
</dbReference>
<dbReference type="PRINTS" id="PR00032">
    <property type="entry name" value="HTHARAC"/>
</dbReference>
<dbReference type="GO" id="GO:0000160">
    <property type="term" value="P:phosphorelay signal transduction system"/>
    <property type="evidence" value="ECO:0007669"/>
    <property type="project" value="UniProtKB-KW"/>
</dbReference>
<dbReference type="SMART" id="SM00448">
    <property type="entry name" value="REC"/>
    <property type="match status" value="1"/>
</dbReference>
<dbReference type="Pfam" id="PF00072">
    <property type="entry name" value="Response_reg"/>
    <property type="match status" value="1"/>
</dbReference>
<dbReference type="InterPro" id="IPR018060">
    <property type="entry name" value="HTH_AraC"/>
</dbReference>
<evidence type="ECO:0000256" key="1">
    <source>
        <dbReference type="ARBA" id="ARBA00004496"/>
    </source>
</evidence>
<keyword evidence="7" id="KW-0804">Transcription</keyword>
<keyword evidence="4" id="KW-0902">Two-component regulatory system</keyword>
<evidence type="ECO:0000259" key="9">
    <source>
        <dbReference type="PROSITE" id="PS01124"/>
    </source>
</evidence>
<comment type="subcellular location">
    <subcellularLocation>
        <location evidence="1">Cytoplasm</location>
    </subcellularLocation>
</comment>
<dbReference type="RefSeq" id="WP_136776864.1">
    <property type="nucleotide sequence ID" value="NZ_SUPK01000002.1"/>
</dbReference>
<sequence length="242" mass="28186">MYRLLIAEDVFEIRNGLSSYFPWKEIGFEVAGLAENGSQALQLLEDEQIDVLLCDIRMPIMTGIEVARQLHEMGSPVKVVFLSGYKDFEYAKQAIIYGVKNYIVKPTQHDELRQVFREIKLQLDQERKIAPKEAVLAEDNKVIARIKAYIEEQFDRATLEDAAKLVHMNPFYLSKYFKQKTKMNFSDYVNQIKMQRAASLLESLDYKIYEVSELTGYSNAKNFTRSFKKFYGVSPKSYRQPE</sequence>
<feature type="modified residue" description="4-aspartylphosphate" evidence="8">
    <location>
        <position position="55"/>
    </location>
</feature>
<dbReference type="Gene3D" id="1.10.10.60">
    <property type="entry name" value="Homeodomain-like"/>
    <property type="match status" value="2"/>
</dbReference>
<dbReference type="InterPro" id="IPR001789">
    <property type="entry name" value="Sig_transdc_resp-reg_receiver"/>
</dbReference>
<dbReference type="GO" id="GO:0005737">
    <property type="term" value="C:cytoplasm"/>
    <property type="evidence" value="ECO:0007669"/>
    <property type="project" value="UniProtKB-SubCell"/>
</dbReference>
<comment type="caution">
    <text evidence="11">The sequence shown here is derived from an EMBL/GenBank/DDBJ whole genome shotgun (WGS) entry which is preliminary data.</text>
</comment>
<dbReference type="Proteomes" id="UP000309673">
    <property type="component" value="Unassembled WGS sequence"/>
</dbReference>
<dbReference type="PANTHER" id="PTHR42713">
    <property type="entry name" value="HISTIDINE KINASE-RELATED"/>
    <property type="match status" value="1"/>
</dbReference>
<dbReference type="InterPro" id="IPR051552">
    <property type="entry name" value="HptR"/>
</dbReference>
<evidence type="ECO:0000256" key="8">
    <source>
        <dbReference type="PROSITE-ProRule" id="PRU00169"/>
    </source>
</evidence>
<dbReference type="PROSITE" id="PS50110">
    <property type="entry name" value="RESPONSE_REGULATORY"/>
    <property type="match status" value="1"/>
</dbReference>
<dbReference type="EMBL" id="SUPK01000002">
    <property type="protein sequence ID" value="TJY43502.1"/>
    <property type="molecule type" value="Genomic_DNA"/>
</dbReference>
<keyword evidence="3 8" id="KW-0597">Phosphoprotein</keyword>
<dbReference type="OrthoDB" id="159632at2"/>
<proteinExistence type="predicted"/>
<dbReference type="SUPFAM" id="SSF46689">
    <property type="entry name" value="Homeodomain-like"/>
    <property type="match status" value="2"/>
</dbReference>
<dbReference type="GO" id="GO:0003700">
    <property type="term" value="F:DNA-binding transcription factor activity"/>
    <property type="evidence" value="ECO:0007669"/>
    <property type="project" value="InterPro"/>
</dbReference>
<keyword evidence="2" id="KW-0963">Cytoplasm</keyword>
<dbReference type="InterPro" id="IPR009057">
    <property type="entry name" value="Homeodomain-like_sf"/>
</dbReference>
<evidence type="ECO:0000313" key="12">
    <source>
        <dbReference type="Proteomes" id="UP000309673"/>
    </source>
</evidence>
<evidence type="ECO:0000256" key="7">
    <source>
        <dbReference type="ARBA" id="ARBA00023163"/>
    </source>
</evidence>
<reference evidence="11 12" key="1">
    <citation type="submission" date="2019-04" db="EMBL/GenBank/DDBJ databases">
        <title>Cohnella sp. nov., isolated from soil.</title>
        <authorList>
            <person name="Kim W."/>
        </authorList>
    </citation>
    <scope>NUCLEOTIDE SEQUENCE [LARGE SCALE GENOMIC DNA]</scope>
    <source>
        <strain evidence="11 12">CAU 1483</strain>
    </source>
</reference>
<evidence type="ECO:0000259" key="10">
    <source>
        <dbReference type="PROSITE" id="PS50110"/>
    </source>
</evidence>
<dbReference type="InterPro" id="IPR011006">
    <property type="entry name" value="CheY-like_superfamily"/>
</dbReference>
<dbReference type="GO" id="GO:0043565">
    <property type="term" value="F:sequence-specific DNA binding"/>
    <property type="evidence" value="ECO:0007669"/>
    <property type="project" value="InterPro"/>
</dbReference>
<evidence type="ECO:0000256" key="6">
    <source>
        <dbReference type="ARBA" id="ARBA00023125"/>
    </source>
</evidence>
<feature type="domain" description="HTH araC/xylS-type" evidence="9">
    <location>
        <begin position="144"/>
        <end position="241"/>
    </location>
</feature>
<accession>A0A4U0FJ58</accession>
<organism evidence="11 12">
    <name type="scientific">Cohnella pontilimi</name>
    <dbReference type="NCBI Taxonomy" id="2564100"/>
    <lineage>
        <taxon>Bacteria</taxon>
        <taxon>Bacillati</taxon>
        <taxon>Bacillota</taxon>
        <taxon>Bacilli</taxon>
        <taxon>Bacillales</taxon>
        <taxon>Paenibacillaceae</taxon>
        <taxon>Cohnella</taxon>
    </lineage>
</organism>
<evidence type="ECO:0000256" key="3">
    <source>
        <dbReference type="ARBA" id="ARBA00022553"/>
    </source>
</evidence>
<feature type="domain" description="Response regulatory" evidence="10">
    <location>
        <begin position="3"/>
        <end position="120"/>
    </location>
</feature>
<dbReference type="InterPro" id="IPR018062">
    <property type="entry name" value="HTH_AraC-typ_CS"/>
</dbReference>